<feature type="domain" description="Transcription factor TFIIIC triple barrel" evidence="2">
    <location>
        <begin position="64"/>
        <end position="151"/>
    </location>
</feature>
<feature type="compositionally biased region" description="Acidic residues" evidence="1">
    <location>
        <begin position="48"/>
        <end position="64"/>
    </location>
</feature>
<dbReference type="PANTHER" id="PTHR21860">
    <property type="entry name" value="TRANSCRIPTION INITIATION FACTOR IIIC TFIIIC , POLYPEPTIDE 6-RELATED"/>
    <property type="match status" value="1"/>
</dbReference>
<feature type="region of interest" description="Disordered" evidence="1">
    <location>
        <begin position="152"/>
        <end position="202"/>
    </location>
</feature>
<evidence type="ECO:0000256" key="1">
    <source>
        <dbReference type="SAM" id="MobiDB-lite"/>
    </source>
</evidence>
<feature type="compositionally biased region" description="Acidic residues" evidence="1">
    <location>
        <begin position="161"/>
        <end position="187"/>
    </location>
</feature>
<dbReference type="AlphaFoldDB" id="A0A8H7F223"/>
<comment type="caution">
    <text evidence="3">The sequence shown here is derived from an EMBL/GenBank/DDBJ whole genome shotgun (WGS) entry which is preliminary data.</text>
</comment>
<protein>
    <recommendedName>
        <fullName evidence="2">Transcription factor TFIIIC triple barrel domain-containing protein</fullName>
    </recommendedName>
</protein>
<dbReference type="GO" id="GO:0006383">
    <property type="term" value="P:transcription by RNA polymerase III"/>
    <property type="evidence" value="ECO:0007669"/>
    <property type="project" value="InterPro"/>
</dbReference>
<dbReference type="GO" id="GO:0000127">
    <property type="term" value="C:transcription factor TFIIIC complex"/>
    <property type="evidence" value="ECO:0007669"/>
    <property type="project" value="TreeGrafter"/>
</dbReference>
<gene>
    <name evidence="3" type="ORF">Agabi119p4_5621</name>
</gene>
<dbReference type="PANTHER" id="PTHR21860:SF2">
    <property type="entry name" value="GENERAL TRANSCRIPTION FACTOR 3C POLYPEPTIDE 6"/>
    <property type="match status" value="1"/>
</dbReference>
<evidence type="ECO:0000259" key="2">
    <source>
        <dbReference type="Pfam" id="PF10419"/>
    </source>
</evidence>
<proteinExistence type="predicted"/>
<evidence type="ECO:0000313" key="4">
    <source>
        <dbReference type="Proteomes" id="UP000629468"/>
    </source>
</evidence>
<dbReference type="InterPro" id="IPR042771">
    <property type="entry name" value="GTF3C6-like"/>
</dbReference>
<feature type="compositionally biased region" description="Basic and acidic residues" evidence="1">
    <location>
        <begin position="267"/>
        <end position="279"/>
    </location>
</feature>
<dbReference type="InterPro" id="IPR019481">
    <property type="entry name" value="TFIIIC_triple_barrel"/>
</dbReference>
<feature type="compositionally biased region" description="Basic and acidic residues" evidence="1">
    <location>
        <begin position="188"/>
        <end position="202"/>
    </location>
</feature>
<dbReference type="Proteomes" id="UP000629468">
    <property type="component" value="Unassembled WGS sequence"/>
</dbReference>
<name>A0A8H7F223_AGABI</name>
<dbReference type="Gene3D" id="2.60.40.4370">
    <property type="match status" value="1"/>
</dbReference>
<feature type="region of interest" description="Disordered" evidence="1">
    <location>
        <begin position="1"/>
        <end position="64"/>
    </location>
</feature>
<evidence type="ECO:0000313" key="3">
    <source>
        <dbReference type="EMBL" id="KAF7773454.1"/>
    </source>
</evidence>
<sequence>MDPPRTTLCPGYSYVEDFSPSLSSPKRKSKRIPADSNPDVVAQGAESETYEPIEDEEGEESEYEEEIEYVVLDLGNTEPTLVPSSQTYRLIGLDTPTPYLQLSGTILQGRHENLLGSELLFTDDKDAMGKKKSVTHVSTTSKRISFKEVRLRPKEQKIADEEPMSEEEMRDEDIDDAEGEREDEGVDFDMRMNVDEDVDAERGDALEYVDFGQVNASHGNVEAGPSRPPPTPTHGPPPSPQAQVTRWSEPVHLKSQSKNKGKGKAKASPERASHTKETGAEEEEESTDPAMQIDRLTEKRARGRAKGSRKRRLTTRCVLSVIDDCSGDFNLEATVLITEVRSNRYICHTYPSNLGTLLHVIAKPLAIQ</sequence>
<dbReference type="Pfam" id="PF10419">
    <property type="entry name" value="TFIIIC_sub6"/>
    <property type="match status" value="1"/>
</dbReference>
<reference evidence="3 4" key="1">
    <citation type="journal article" name="Sci. Rep.">
        <title>Telomere-to-telomere assembled and centromere annotated genomes of the two main subspecies of the button mushroom Agaricus bisporus reveal especially polymorphic chromosome ends.</title>
        <authorList>
            <person name="Sonnenberg A.S.M."/>
            <person name="Sedaghat-Telgerd N."/>
            <person name="Lavrijssen B."/>
            <person name="Ohm R.A."/>
            <person name="Hendrickx P.M."/>
            <person name="Scholtmeijer K."/>
            <person name="Baars J.J.P."/>
            <person name="van Peer A."/>
        </authorList>
    </citation>
    <scope>NUCLEOTIDE SEQUENCE [LARGE SCALE GENOMIC DNA]</scope>
    <source>
        <strain evidence="3 4">H119_p4</strain>
    </source>
</reference>
<feature type="compositionally biased region" description="Pro residues" evidence="1">
    <location>
        <begin position="226"/>
        <end position="240"/>
    </location>
</feature>
<feature type="region of interest" description="Disordered" evidence="1">
    <location>
        <begin position="216"/>
        <end position="309"/>
    </location>
</feature>
<accession>A0A8H7F223</accession>
<feature type="compositionally biased region" description="Basic residues" evidence="1">
    <location>
        <begin position="255"/>
        <end position="265"/>
    </location>
</feature>
<dbReference type="EMBL" id="JABXXO010000007">
    <property type="protein sequence ID" value="KAF7773454.1"/>
    <property type="molecule type" value="Genomic_DNA"/>
</dbReference>
<organism evidence="3 4">
    <name type="scientific">Agaricus bisporus var. burnettii</name>
    <dbReference type="NCBI Taxonomy" id="192524"/>
    <lineage>
        <taxon>Eukaryota</taxon>
        <taxon>Fungi</taxon>
        <taxon>Dikarya</taxon>
        <taxon>Basidiomycota</taxon>
        <taxon>Agaricomycotina</taxon>
        <taxon>Agaricomycetes</taxon>
        <taxon>Agaricomycetidae</taxon>
        <taxon>Agaricales</taxon>
        <taxon>Agaricineae</taxon>
        <taxon>Agaricaceae</taxon>
        <taxon>Agaricus</taxon>
    </lineage>
</organism>